<evidence type="ECO:0000256" key="1">
    <source>
        <dbReference type="SAM" id="SignalP"/>
    </source>
</evidence>
<evidence type="ECO:0000259" key="2">
    <source>
        <dbReference type="PROSITE" id="PS50846"/>
    </source>
</evidence>
<dbReference type="CDD" id="cd00371">
    <property type="entry name" value="HMA"/>
    <property type="match status" value="1"/>
</dbReference>
<dbReference type="Pfam" id="PF00403">
    <property type="entry name" value="HMA"/>
    <property type="match status" value="1"/>
</dbReference>
<keyword evidence="1" id="KW-0732">Signal</keyword>
<dbReference type="EMBL" id="JAACAK010000018">
    <property type="protein sequence ID" value="NIR74048.1"/>
    <property type="molecule type" value="Genomic_DNA"/>
</dbReference>
<feature type="domain" description="HMA" evidence="2">
    <location>
        <begin position="48"/>
        <end position="115"/>
    </location>
</feature>
<dbReference type="Proteomes" id="UP000702544">
    <property type="component" value="Unassembled WGS sequence"/>
</dbReference>
<feature type="signal peptide" evidence="1">
    <location>
        <begin position="1"/>
        <end position="29"/>
    </location>
</feature>
<reference evidence="3 4" key="1">
    <citation type="submission" date="2020-01" db="EMBL/GenBank/DDBJ databases">
        <title>Genomes assembled from Gulf of Kutch pelagic sediment metagenomes.</title>
        <authorList>
            <person name="Chandrashekar M."/>
            <person name="Mahajan M.S."/>
            <person name="Dave K.J."/>
            <person name="Vatsa P."/>
            <person name="Nathani N.M."/>
        </authorList>
    </citation>
    <scope>NUCLEOTIDE SEQUENCE [LARGE SCALE GENOMIC DNA]</scope>
    <source>
        <strain evidence="3">KS3-K002</strain>
    </source>
</reference>
<protein>
    <submittedName>
        <fullName evidence="3">Heavy-metal-associated domain-containing protein</fullName>
    </submittedName>
</protein>
<feature type="chain" id="PRO_5042011296" evidence="1">
    <location>
        <begin position="30"/>
        <end position="122"/>
    </location>
</feature>
<dbReference type="InterPro" id="IPR036163">
    <property type="entry name" value="HMA_dom_sf"/>
</dbReference>
<dbReference type="PROSITE" id="PS50846">
    <property type="entry name" value="HMA_2"/>
    <property type="match status" value="1"/>
</dbReference>
<dbReference type="AlphaFoldDB" id="A0AAE4Z5Q0"/>
<evidence type="ECO:0000313" key="3">
    <source>
        <dbReference type="EMBL" id="NIR74048.1"/>
    </source>
</evidence>
<dbReference type="GO" id="GO:0046872">
    <property type="term" value="F:metal ion binding"/>
    <property type="evidence" value="ECO:0007669"/>
    <property type="project" value="InterPro"/>
</dbReference>
<comment type="caution">
    <text evidence="3">The sequence shown here is derived from an EMBL/GenBank/DDBJ whole genome shotgun (WGS) entry which is preliminary data.</text>
</comment>
<sequence length="122" mass="13036">MRFVDVLKLLAVACAAGPALLLGTPAARAQGSDETDEKAAEAPQLEGASITLEVDGMSCPFCAYGLEKRLMKLSAVDSLVIRVSDGLVRIRLKEGETLSDEKLNEAVKRAGFSLREIERTDG</sequence>
<gene>
    <name evidence="3" type="ORF">GWO12_02860</name>
</gene>
<name>A0AAE4Z5Q0_9BACT</name>
<evidence type="ECO:0000313" key="4">
    <source>
        <dbReference type="Proteomes" id="UP000702544"/>
    </source>
</evidence>
<dbReference type="InterPro" id="IPR006121">
    <property type="entry name" value="HMA_dom"/>
</dbReference>
<proteinExistence type="predicted"/>
<dbReference type="SUPFAM" id="SSF55008">
    <property type="entry name" value="HMA, heavy metal-associated domain"/>
    <property type="match status" value="1"/>
</dbReference>
<dbReference type="Gene3D" id="3.30.70.100">
    <property type="match status" value="1"/>
</dbReference>
<accession>A0AAE4Z5Q0</accession>
<organism evidence="3 4">
    <name type="scientific">Candidatus Kutchimonas denitrificans</name>
    <dbReference type="NCBI Taxonomy" id="3056748"/>
    <lineage>
        <taxon>Bacteria</taxon>
        <taxon>Pseudomonadati</taxon>
        <taxon>Gemmatimonadota</taxon>
        <taxon>Gemmatimonadia</taxon>
        <taxon>Candidatus Palauibacterales</taxon>
        <taxon>Candidatus Palauibacteraceae</taxon>
        <taxon>Candidatus Kutchimonas</taxon>
    </lineage>
</organism>